<protein>
    <submittedName>
        <fullName evidence="1">Uncharacterized protein</fullName>
    </submittedName>
</protein>
<keyword evidence="2" id="KW-1185">Reference proteome</keyword>
<dbReference type="AlphaFoldDB" id="A0A229RIW5"/>
<reference evidence="1 2" key="1">
    <citation type="submission" date="2017-07" db="EMBL/GenBank/DDBJ databases">
        <title>Amycolatopsis thailandensis Genome sequencing and assembly.</title>
        <authorList>
            <person name="Kaur N."/>
            <person name="Mayilraj S."/>
        </authorList>
    </citation>
    <scope>NUCLEOTIDE SEQUENCE [LARGE SCALE GENOMIC DNA]</scope>
    <source>
        <strain evidence="1 2">JCM 16380</strain>
    </source>
</reference>
<evidence type="ECO:0000313" key="1">
    <source>
        <dbReference type="EMBL" id="OXM46618.1"/>
    </source>
</evidence>
<gene>
    <name evidence="1" type="ORF">CFP71_36645</name>
</gene>
<sequence>MGRTRPLDARSARLDPSITLGVVAASEGDLDEAVMRGRRALGGERKSLPSLMSVARDLSGILSARFAGEPEVTSYLEYVRSLEQRDC</sequence>
<accession>A0A229RIW5</accession>
<dbReference type="Proteomes" id="UP000215223">
    <property type="component" value="Unassembled WGS sequence"/>
</dbReference>
<dbReference type="EMBL" id="NMQT01000148">
    <property type="protein sequence ID" value="OXM46618.1"/>
    <property type="molecule type" value="Genomic_DNA"/>
</dbReference>
<proteinExistence type="predicted"/>
<name>A0A229RIW5_9PSEU</name>
<evidence type="ECO:0000313" key="2">
    <source>
        <dbReference type="Proteomes" id="UP000215223"/>
    </source>
</evidence>
<comment type="caution">
    <text evidence="1">The sequence shown here is derived from an EMBL/GenBank/DDBJ whole genome shotgun (WGS) entry which is preliminary data.</text>
</comment>
<organism evidence="1 2">
    <name type="scientific">Amycolatopsis thailandensis</name>
    <dbReference type="NCBI Taxonomy" id="589330"/>
    <lineage>
        <taxon>Bacteria</taxon>
        <taxon>Bacillati</taxon>
        <taxon>Actinomycetota</taxon>
        <taxon>Actinomycetes</taxon>
        <taxon>Pseudonocardiales</taxon>
        <taxon>Pseudonocardiaceae</taxon>
        <taxon>Amycolatopsis</taxon>
    </lineage>
</organism>